<dbReference type="RefSeq" id="WP_027446410.1">
    <property type="nucleotide sequence ID" value="NZ_AULJ01000034.1"/>
</dbReference>
<dbReference type="STRING" id="1385511.GCA_000425225_02747"/>
<sequence>MKPIYLIIPLFVVGIGLFTAQAAQVNEGSGNVVAQENNEEVTLTEGVDIVAATIEEMKGAIKLDPKNTEKLNQLGKKLDENWDLIEERVEETYPKDYKNIEDSLYPLIAESKKKSPNVSTLNKLIPETTDKLIQFKEKITQ</sequence>
<name>A0A0A5GFF6_9BACI</name>
<proteinExistence type="predicted"/>
<dbReference type="Proteomes" id="UP000030403">
    <property type="component" value="Unassembled WGS sequence"/>
</dbReference>
<dbReference type="OrthoDB" id="2858248at2"/>
<organism evidence="2 3">
    <name type="scientific">Pontibacillus marinus BH030004 = DSM 16465</name>
    <dbReference type="NCBI Taxonomy" id="1385511"/>
    <lineage>
        <taxon>Bacteria</taxon>
        <taxon>Bacillati</taxon>
        <taxon>Bacillota</taxon>
        <taxon>Bacilli</taxon>
        <taxon>Bacillales</taxon>
        <taxon>Bacillaceae</taxon>
        <taxon>Pontibacillus</taxon>
    </lineage>
</organism>
<comment type="caution">
    <text evidence="2">The sequence shown here is derived from an EMBL/GenBank/DDBJ whole genome shotgun (WGS) entry which is preliminary data.</text>
</comment>
<dbReference type="eggNOG" id="ENOG50336A1">
    <property type="taxonomic scope" value="Bacteria"/>
</dbReference>
<keyword evidence="1" id="KW-0732">Signal</keyword>
<evidence type="ECO:0000313" key="3">
    <source>
        <dbReference type="Proteomes" id="UP000030403"/>
    </source>
</evidence>
<keyword evidence="3" id="KW-1185">Reference proteome</keyword>
<gene>
    <name evidence="2" type="ORF">N783_03250</name>
</gene>
<dbReference type="EMBL" id="AVPF01000011">
    <property type="protein sequence ID" value="KGX89938.1"/>
    <property type="molecule type" value="Genomic_DNA"/>
</dbReference>
<evidence type="ECO:0000256" key="1">
    <source>
        <dbReference type="SAM" id="SignalP"/>
    </source>
</evidence>
<feature type="signal peptide" evidence="1">
    <location>
        <begin position="1"/>
        <end position="22"/>
    </location>
</feature>
<dbReference type="AlphaFoldDB" id="A0A0A5GFF6"/>
<protein>
    <submittedName>
        <fullName evidence="2">Uncharacterized protein</fullName>
    </submittedName>
</protein>
<feature type="chain" id="PRO_5002009740" evidence="1">
    <location>
        <begin position="23"/>
        <end position="141"/>
    </location>
</feature>
<accession>A0A0A5GFF6</accession>
<reference evidence="2 3" key="1">
    <citation type="submission" date="2013-08" db="EMBL/GenBank/DDBJ databases">
        <authorList>
            <person name="Huang J."/>
            <person name="Wang G."/>
        </authorList>
    </citation>
    <scope>NUCLEOTIDE SEQUENCE [LARGE SCALE GENOMIC DNA]</scope>
    <source>
        <strain evidence="2 3">BH030004</strain>
    </source>
</reference>
<evidence type="ECO:0000313" key="2">
    <source>
        <dbReference type="EMBL" id="KGX89938.1"/>
    </source>
</evidence>